<dbReference type="InterPro" id="IPR052018">
    <property type="entry name" value="PHP_domain"/>
</dbReference>
<dbReference type="Pfam" id="PF02811">
    <property type="entry name" value="PHP"/>
    <property type="match status" value="1"/>
</dbReference>
<dbReference type="InterPro" id="IPR004013">
    <property type="entry name" value="PHP_dom"/>
</dbReference>
<name>A0A498D0C4_9FIRM</name>
<dbReference type="RefSeq" id="WP_121586318.1">
    <property type="nucleotide sequence ID" value="NZ_RCHT01000004.1"/>
</dbReference>
<dbReference type="Proteomes" id="UP000276301">
    <property type="component" value="Unassembled WGS sequence"/>
</dbReference>
<dbReference type="PANTHER" id="PTHR42924">
    <property type="entry name" value="EXONUCLEASE"/>
    <property type="match status" value="1"/>
</dbReference>
<evidence type="ECO:0000259" key="1">
    <source>
        <dbReference type="SMART" id="SM00481"/>
    </source>
</evidence>
<accession>A0A498D0C4</accession>
<dbReference type="GO" id="GO:0035312">
    <property type="term" value="F:5'-3' DNA exonuclease activity"/>
    <property type="evidence" value="ECO:0007669"/>
    <property type="project" value="TreeGrafter"/>
</dbReference>
<comment type="caution">
    <text evidence="2">The sequence shown here is derived from an EMBL/GenBank/DDBJ whole genome shotgun (WGS) entry which is preliminary data.</text>
</comment>
<evidence type="ECO:0000313" key="2">
    <source>
        <dbReference type="EMBL" id="RLL13185.1"/>
    </source>
</evidence>
<reference evidence="2 3" key="1">
    <citation type="submission" date="2018-10" db="EMBL/GenBank/DDBJ databases">
        <title>Anaerotruncus faecis sp. nov., isolated from human feces.</title>
        <authorList>
            <person name="Wang Y.-J."/>
        </authorList>
    </citation>
    <scope>NUCLEOTIDE SEQUENCE [LARGE SCALE GENOMIC DNA]</scope>
    <source>
        <strain evidence="2 3">22A2-44</strain>
    </source>
</reference>
<dbReference type="Gene3D" id="3.20.20.140">
    <property type="entry name" value="Metal-dependent hydrolases"/>
    <property type="match status" value="1"/>
</dbReference>
<dbReference type="InterPro" id="IPR016195">
    <property type="entry name" value="Pol/histidinol_Pase-like"/>
</dbReference>
<dbReference type="EMBL" id="RCHT01000004">
    <property type="protein sequence ID" value="RLL13185.1"/>
    <property type="molecule type" value="Genomic_DNA"/>
</dbReference>
<feature type="domain" description="Polymerase/histidinol phosphatase N-terminal" evidence="1">
    <location>
        <begin position="6"/>
        <end position="74"/>
    </location>
</feature>
<gene>
    <name evidence="2" type="ORF">D4A47_04395</name>
</gene>
<dbReference type="InterPro" id="IPR003141">
    <property type="entry name" value="Pol/His_phosphatase_N"/>
</dbReference>
<dbReference type="PANTHER" id="PTHR42924:SF3">
    <property type="entry name" value="POLYMERASE_HISTIDINOL PHOSPHATASE N-TERMINAL DOMAIN-CONTAINING PROTEIN"/>
    <property type="match status" value="1"/>
</dbReference>
<protein>
    <submittedName>
        <fullName evidence="2">PHP domain-containing protein</fullName>
    </submittedName>
</protein>
<keyword evidence="3" id="KW-1185">Reference proteome</keyword>
<dbReference type="SMART" id="SM00481">
    <property type="entry name" value="POLIIIAc"/>
    <property type="match status" value="1"/>
</dbReference>
<dbReference type="GO" id="GO:0004534">
    <property type="term" value="F:5'-3' RNA exonuclease activity"/>
    <property type="evidence" value="ECO:0007669"/>
    <property type="project" value="TreeGrafter"/>
</dbReference>
<dbReference type="CDD" id="cd07432">
    <property type="entry name" value="PHP_HisPPase"/>
    <property type="match status" value="1"/>
</dbReference>
<evidence type="ECO:0000313" key="3">
    <source>
        <dbReference type="Proteomes" id="UP000276301"/>
    </source>
</evidence>
<organism evidence="2 3">
    <name type="scientific">Anaerotruncus massiliensis</name>
    <name type="common">ex Liu et al. 2021</name>
    <dbReference type="NCBI Taxonomy" id="2321404"/>
    <lineage>
        <taxon>Bacteria</taxon>
        <taxon>Bacillati</taxon>
        <taxon>Bacillota</taxon>
        <taxon>Clostridia</taxon>
        <taxon>Eubacteriales</taxon>
        <taxon>Oscillospiraceae</taxon>
        <taxon>Anaerotruncus</taxon>
    </lineage>
</organism>
<proteinExistence type="predicted"/>
<sequence length="236" mass="25935">MRPVFYDLHIHSCLSPCGDMDMTPNNILNMALLKELDLIALTDHNSCKNCPALMRAAEGSGLAVLPGMELTTAEEVHVVCLFPALENAMDFDGYVHGRLPDIDNVPDIFGAQQILDRRDEPAGIEQKLLINATTIEISDLPALVKGYGGFCYPAHIDRASNSVLSNLGFIPPECAFRTLEVADPEAFFADGRNQAYKEGYAIVTSSDAHYLENISEREHCIHLDTVDFEGLAKRLA</sequence>
<dbReference type="SUPFAM" id="SSF89550">
    <property type="entry name" value="PHP domain-like"/>
    <property type="match status" value="1"/>
</dbReference>
<dbReference type="AlphaFoldDB" id="A0A498D0C4"/>